<dbReference type="AlphaFoldDB" id="A0A517R7A5"/>
<dbReference type="EMBL" id="CP036268">
    <property type="protein sequence ID" value="QDT39755.1"/>
    <property type="molecule type" value="Genomic_DNA"/>
</dbReference>
<sequence length="160" mass="17762">MTKKRRKSTAKPSTKLPQAQCSVTLPSGVWDWLTSLISTHLNYLGRSDRPAVKWEAEQQVKLLVKASERIVQCPDVDGHRTVTASTDGFALLVNFAHDMNRRYGWGREVELQFANAVSDARVRAENAARPKPKPSPEIAERAAEERARMAAEQRGASHGG</sequence>
<proteinExistence type="predicted"/>
<dbReference type="RefSeq" id="WP_145365873.1">
    <property type="nucleotide sequence ID" value="NZ_CP036268.1"/>
</dbReference>
<reference evidence="2 3" key="1">
    <citation type="submission" date="2019-02" db="EMBL/GenBank/DDBJ databases">
        <title>Deep-cultivation of Planctomycetes and their phenomic and genomic characterization uncovers novel biology.</title>
        <authorList>
            <person name="Wiegand S."/>
            <person name="Jogler M."/>
            <person name="Boedeker C."/>
            <person name="Pinto D."/>
            <person name="Vollmers J."/>
            <person name="Rivas-Marin E."/>
            <person name="Kohn T."/>
            <person name="Peeters S.H."/>
            <person name="Heuer A."/>
            <person name="Rast P."/>
            <person name="Oberbeckmann S."/>
            <person name="Bunk B."/>
            <person name="Jeske O."/>
            <person name="Meyerdierks A."/>
            <person name="Storesund J.E."/>
            <person name="Kallscheuer N."/>
            <person name="Luecker S."/>
            <person name="Lage O.M."/>
            <person name="Pohl T."/>
            <person name="Merkel B.J."/>
            <person name="Hornburger P."/>
            <person name="Mueller R.-W."/>
            <person name="Bruemmer F."/>
            <person name="Labrenz M."/>
            <person name="Spormann A.M."/>
            <person name="Op den Camp H."/>
            <person name="Overmann J."/>
            <person name="Amann R."/>
            <person name="Jetten M.S.M."/>
            <person name="Mascher T."/>
            <person name="Medema M.H."/>
            <person name="Devos D.P."/>
            <person name="Kaster A.-K."/>
            <person name="Ovreas L."/>
            <person name="Rohde M."/>
            <person name="Galperin M.Y."/>
            <person name="Jogler C."/>
        </authorList>
    </citation>
    <scope>NUCLEOTIDE SEQUENCE [LARGE SCALE GENOMIC DNA]</scope>
    <source>
        <strain evidence="2 3">Pan189</strain>
    </source>
</reference>
<evidence type="ECO:0000256" key="1">
    <source>
        <dbReference type="SAM" id="MobiDB-lite"/>
    </source>
</evidence>
<protein>
    <submittedName>
        <fullName evidence="2">Uncharacterized protein</fullName>
    </submittedName>
</protein>
<accession>A0A517R7A5</accession>
<name>A0A517R7A5_9PLAN</name>
<keyword evidence="3" id="KW-1185">Reference proteome</keyword>
<dbReference type="KEGG" id="svp:Pan189_41640"/>
<feature type="region of interest" description="Disordered" evidence="1">
    <location>
        <begin position="123"/>
        <end position="160"/>
    </location>
</feature>
<evidence type="ECO:0000313" key="3">
    <source>
        <dbReference type="Proteomes" id="UP000317318"/>
    </source>
</evidence>
<gene>
    <name evidence="2" type="ORF">Pan189_41640</name>
</gene>
<dbReference type="Proteomes" id="UP000317318">
    <property type="component" value="Chromosome"/>
</dbReference>
<organism evidence="2 3">
    <name type="scientific">Stratiformator vulcanicus</name>
    <dbReference type="NCBI Taxonomy" id="2527980"/>
    <lineage>
        <taxon>Bacteria</taxon>
        <taxon>Pseudomonadati</taxon>
        <taxon>Planctomycetota</taxon>
        <taxon>Planctomycetia</taxon>
        <taxon>Planctomycetales</taxon>
        <taxon>Planctomycetaceae</taxon>
        <taxon>Stratiformator</taxon>
    </lineage>
</organism>
<feature type="compositionally biased region" description="Basic and acidic residues" evidence="1">
    <location>
        <begin position="138"/>
        <end position="151"/>
    </location>
</feature>
<evidence type="ECO:0000313" key="2">
    <source>
        <dbReference type="EMBL" id="QDT39755.1"/>
    </source>
</evidence>